<evidence type="ECO:0000313" key="11">
    <source>
        <dbReference type="Proteomes" id="UP000232722"/>
    </source>
</evidence>
<dbReference type="GO" id="GO:0043138">
    <property type="term" value="F:3'-5' DNA helicase activity"/>
    <property type="evidence" value="ECO:0007669"/>
    <property type="project" value="UniProtKB-EC"/>
</dbReference>
<dbReference type="EMBL" id="LLXH01000019">
    <property type="protein sequence ID" value="PKC75616.1"/>
    <property type="molecule type" value="Genomic_DNA"/>
</dbReference>
<dbReference type="InterPro" id="IPR027417">
    <property type="entry name" value="P-loop_NTPase"/>
</dbReference>
<dbReference type="PROSITE" id="PS51194">
    <property type="entry name" value="HELICASE_CTER"/>
    <property type="match status" value="1"/>
</dbReference>
<dbReference type="Proteomes" id="UP000232688">
    <property type="component" value="Unassembled WGS sequence"/>
</dbReference>
<dbReference type="EMBL" id="LLXJ01000158">
    <property type="protein sequence ID" value="PKC13958.1"/>
    <property type="molecule type" value="Genomic_DNA"/>
</dbReference>
<reference evidence="8 11" key="2">
    <citation type="submission" date="2017-09" db="EMBL/GenBank/DDBJ databases">
        <title>Extensive intraspecific genome diversity in a model arbuscular mycorrhizal fungus.</title>
        <authorList>
            <person name="Chen E.C."/>
            <person name="Morin E."/>
            <person name="Beaudet D."/>
            <person name="Noel J."/>
            <person name="Ndikumana S."/>
            <person name="Charron P."/>
            <person name="St-Onge C."/>
            <person name="Giorgi J."/>
            <person name="Grigoriev I.V."/>
            <person name="Roux C."/>
            <person name="Martin F.M."/>
            <person name="Corradi N."/>
        </authorList>
    </citation>
    <scope>NUCLEOTIDE SEQUENCE [LARGE SCALE GENOMIC DNA]</scope>
    <source>
        <strain evidence="8 11">A5</strain>
    </source>
</reference>
<dbReference type="AlphaFoldDB" id="A0A2I1FBF6"/>
<comment type="similarity">
    <text evidence="1">Belongs to the helicase family. RecQ subfamily.</text>
</comment>
<comment type="caution">
    <text evidence="8">The sequence shown here is derived from an EMBL/GenBank/DDBJ whole genome shotgun (WGS) entry which is preliminary data.</text>
</comment>
<evidence type="ECO:0000256" key="6">
    <source>
        <dbReference type="ARBA" id="ARBA00034808"/>
    </source>
</evidence>
<evidence type="ECO:0000256" key="4">
    <source>
        <dbReference type="ARBA" id="ARBA00023242"/>
    </source>
</evidence>
<organism evidence="8 11">
    <name type="scientific">Rhizophagus irregularis</name>
    <dbReference type="NCBI Taxonomy" id="588596"/>
    <lineage>
        <taxon>Eukaryota</taxon>
        <taxon>Fungi</taxon>
        <taxon>Fungi incertae sedis</taxon>
        <taxon>Mucoromycota</taxon>
        <taxon>Glomeromycotina</taxon>
        <taxon>Glomeromycetes</taxon>
        <taxon>Glomerales</taxon>
        <taxon>Glomeraceae</taxon>
        <taxon>Rhizophagus</taxon>
    </lineage>
</organism>
<evidence type="ECO:0000256" key="2">
    <source>
        <dbReference type="ARBA" id="ARBA00023125"/>
    </source>
</evidence>
<reference evidence="8 11" key="1">
    <citation type="submission" date="2016-04" db="EMBL/GenBank/DDBJ databases">
        <title>Genome analyses suggest a sexual origin of heterokaryosis in a supposedly ancient asexual fungus.</title>
        <authorList>
            <person name="Ropars J."/>
            <person name="Sedzielewska K."/>
            <person name="Noel J."/>
            <person name="Charron P."/>
            <person name="Farinelli L."/>
            <person name="Marton T."/>
            <person name="Kruger M."/>
            <person name="Pelin A."/>
            <person name="Brachmann A."/>
            <person name="Corradi N."/>
        </authorList>
    </citation>
    <scope>NUCLEOTIDE SEQUENCE [LARGE SCALE GENOMIC DNA]</scope>
    <source>
        <strain evidence="8 11">A5</strain>
    </source>
</reference>
<evidence type="ECO:0000256" key="1">
    <source>
        <dbReference type="ARBA" id="ARBA00005446"/>
    </source>
</evidence>
<dbReference type="GO" id="GO:0000724">
    <property type="term" value="P:double-strand break repair via homologous recombination"/>
    <property type="evidence" value="ECO:0007669"/>
    <property type="project" value="TreeGrafter"/>
</dbReference>
<reference evidence="9 10" key="4">
    <citation type="submission" date="2017-10" db="EMBL/GenBank/DDBJ databases">
        <title>Genome analyses suggest a sexual origin of heterokaryosis in a supposedly ancient asexual fungus.</title>
        <authorList>
            <person name="Corradi N."/>
            <person name="Sedzielewska K."/>
            <person name="Noel J."/>
            <person name="Charron P."/>
            <person name="Farinelli L."/>
            <person name="Marton T."/>
            <person name="Kruger M."/>
            <person name="Pelin A."/>
            <person name="Brachmann A."/>
            <person name="Corradi N."/>
        </authorList>
    </citation>
    <scope>NUCLEOTIDE SEQUENCE [LARGE SCALE GENOMIC DNA]</scope>
    <source>
        <strain evidence="9 10">A1</strain>
    </source>
</reference>
<keyword evidence="4" id="KW-0539">Nucleus</keyword>
<dbReference type="GO" id="GO:0005694">
    <property type="term" value="C:chromosome"/>
    <property type="evidence" value="ECO:0007669"/>
    <property type="project" value="TreeGrafter"/>
</dbReference>
<dbReference type="PANTHER" id="PTHR13710:SF153">
    <property type="entry name" value="RECQ-LIKE DNA HELICASE BLM"/>
    <property type="match status" value="1"/>
</dbReference>
<evidence type="ECO:0000313" key="9">
    <source>
        <dbReference type="EMBL" id="PKC75616.1"/>
    </source>
</evidence>
<dbReference type="GO" id="GO:0005737">
    <property type="term" value="C:cytoplasm"/>
    <property type="evidence" value="ECO:0007669"/>
    <property type="project" value="TreeGrafter"/>
</dbReference>
<dbReference type="VEuPathDB" id="FungiDB:RhiirA1_319591"/>
<evidence type="ECO:0000259" key="7">
    <source>
        <dbReference type="PROSITE" id="PS51194"/>
    </source>
</evidence>
<feature type="domain" description="Helicase C-terminal" evidence="7">
    <location>
        <begin position="55"/>
        <end position="185"/>
    </location>
</feature>
<accession>A0A2I1FBF6</accession>
<dbReference type="GO" id="GO:0003677">
    <property type="term" value="F:DNA binding"/>
    <property type="evidence" value="ECO:0007669"/>
    <property type="project" value="UniProtKB-KW"/>
</dbReference>
<dbReference type="EC" id="5.6.2.4" evidence="6"/>
<evidence type="ECO:0000256" key="5">
    <source>
        <dbReference type="ARBA" id="ARBA00034617"/>
    </source>
</evidence>
<name>A0A2I1FBF6_9GLOM</name>
<dbReference type="InterPro" id="IPR001650">
    <property type="entry name" value="Helicase_C-like"/>
</dbReference>
<keyword evidence="2" id="KW-0238">DNA-binding</keyword>
<gene>
    <name evidence="9" type="ORF">RhiirA1_319591</name>
    <name evidence="8" type="ORF">RhiirA5_250258</name>
</gene>
<dbReference type="Pfam" id="PF00271">
    <property type="entry name" value="Helicase_C"/>
    <property type="match status" value="1"/>
</dbReference>
<dbReference type="SMART" id="SM00490">
    <property type="entry name" value="HELICc"/>
    <property type="match status" value="1"/>
</dbReference>
<keyword evidence="3" id="KW-0413">Isomerase</keyword>
<sequence>LLLTATCSQDDAEVIRQNLNINSVNFNVIRSSCFSRPEIEYIVKKKSTRERNLVEIAKIVNEISDGQCIIYCSSPGICNEILPLLQDKLKGTAIGTYHGGLESFERDQVMLQWKSRLLKVMIATNAFGLGVNSPNIRTVVHYTFPSSISNFIQESGRAGRDGNPAQSILFYSRNDIKTVYTIITG</sequence>
<dbReference type="PANTHER" id="PTHR13710">
    <property type="entry name" value="DNA HELICASE RECQ FAMILY MEMBER"/>
    <property type="match status" value="1"/>
</dbReference>
<evidence type="ECO:0000256" key="3">
    <source>
        <dbReference type="ARBA" id="ARBA00023235"/>
    </source>
</evidence>
<dbReference type="GO" id="GO:0009378">
    <property type="term" value="F:four-way junction helicase activity"/>
    <property type="evidence" value="ECO:0007669"/>
    <property type="project" value="TreeGrafter"/>
</dbReference>
<evidence type="ECO:0000313" key="10">
    <source>
        <dbReference type="Proteomes" id="UP000232688"/>
    </source>
</evidence>
<proteinExistence type="inferred from homology"/>
<dbReference type="GO" id="GO:0005634">
    <property type="term" value="C:nucleus"/>
    <property type="evidence" value="ECO:0007669"/>
    <property type="project" value="TreeGrafter"/>
</dbReference>
<dbReference type="SUPFAM" id="SSF52540">
    <property type="entry name" value="P-loop containing nucleoside triphosphate hydrolases"/>
    <property type="match status" value="1"/>
</dbReference>
<evidence type="ECO:0000313" key="8">
    <source>
        <dbReference type="EMBL" id="PKC13958.1"/>
    </source>
</evidence>
<feature type="non-terminal residue" evidence="8">
    <location>
        <position position="185"/>
    </location>
</feature>
<dbReference type="Gene3D" id="3.40.50.300">
    <property type="entry name" value="P-loop containing nucleotide triphosphate hydrolases"/>
    <property type="match status" value="1"/>
</dbReference>
<dbReference type="OrthoDB" id="10261556at2759"/>
<dbReference type="Proteomes" id="UP000232722">
    <property type="component" value="Unassembled WGS sequence"/>
</dbReference>
<protein>
    <recommendedName>
        <fullName evidence="6">DNA 3'-5' helicase</fullName>
        <ecNumber evidence="6">5.6.2.4</ecNumber>
    </recommendedName>
</protein>
<reference evidence="9 10" key="3">
    <citation type="submission" date="2017-10" db="EMBL/GenBank/DDBJ databases">
        <title>Extensive intraspecific genome diversity in a model arbuscular mycorrhizal fungus.</title>
        <authorList>
            <person name="Chen E.C.H."/>
            <person name="Morin E."/>
            <person name="Baudet D."/>
            <person name="Noel J."/>
            <person name="Ndikumana S."/>
            <person name="Charron P."/>
            <person name="St-Onge C."/>
            <person name="Giorgi J."/>
            <person name="Grigoriev I.V."/>
            <person name="Roux C."/>
            <person name="Martin F.M."/>
            <person name="Corradi N."/>
        </authorList>
    </citation>
    <scope>NUCLEOTIDE SEQUENCE [LARGE SCALE GENOMIC DNA]</scope>
    <source>
        <strain evidence="9 10">A1</strain>
    </source>
</reference>
<feature type="non-terminal residue" evidence="8">
    <location>
        <position position="1"/>
    </location>
</feature>
<comment type="catalytic activity">
    <reaction evidence="5">
        <text>Couples ATP hydrolysis with the unwinding of duplex DNA by translocating in the 3'-5' direction.</text>
        <dbReference type="EC" id="5.6.2.4"/>
    </reaction>
</comment>